<sequence>MFGLGVPEILIIVAVIVLFFGGSKISELARGMGRFTGEFKKGKAEMDEEITKIKEDK</sequence>
<dbReference type="GO" id="GO:0043953">
    <property type="term" value="P:protein transport by the Tat complex"/>
    <property type="evidence" value="ECO:0007669"/>
    <property type="project" value="UniProtKB-UniRule"/>
</dbReference>
<dbReference type="InterPro" id="IPR006312">
    <property type="entry name" value="TatA/E"/>
</dbReference>
<organism evidence="10 11">
    <name type="scientific">Candidatus Nomurabacteria bacterium GW2011_GWC2_39_41</name>
    <dbReference type="NCBI Taxonomy" id="1618754"/>
    <lineage>
        <taxon>Bacteria</taxon>
        <taxon>Candidatus Nomuraibacteriota</taxon>
    </lineage>
</organism>
<comment type="function">
    <text evidence="9">Part of the twin-arginine translocation (Tat) system that transports large folded proteins containing a characteristic twin-arginine motif in their signal peptide across membranes. TatA could form the protein-conducting channel of the Tat system.</text>
</comment>
<evidence type="ECO:0000256" key="7">
    <source>
        <dbReference type="ARBA" id="ARBA00023010"/>
    </source>
</evidence>
<reference evidence="10 11" key="1">
    <citation type="journal article" date="2015" name="Nature">
        <title>rRNA introns, odd ribosomes, and small enigmatic genomes across a large radiation of phyla.</title>
        <authorList>
            <person name="Brown C.T."/>
            <person name="Hug L.A."/>
            <person name="Thomas B.C."/>
            <person name="Sharon I."/>
            <person name="Castelle C.J."/>
            <person name="Singh A."/>
            <person name="Wilkins M.J."/>
            <person name="Williams K.H."/>
            <person name="Banfield J.F."/>
        </authorList>
    </citation>
    <scope>NUCLEOTIDE SEQUENCE [LARGE SCALE GENOMIC DNA]</scope>
</reference>
<comment type="similarity">
    <text evidence="9">Belongs to the TatA/E family.</text>
</comment>
<evidence type="ECO:0000256" key="2">
    <source>
        <dbReference type="ARBA" id="ARBA00022448"/>
    </source>
</evidence>
<dbReference type="Gene3D" id="1.20.5.3310">
    <property type="match status" value="1"/>
</dbReference>
<evidence type="ECO:0000256" key="1">
    <source>
        <dbReference type="ARBA" id="ARBA00004162"/>
    </source>
</evidence>
<evidence type="ECO:0000256" key="9">
    <source>
        <dbReference type="HAMAP-Rule" id="MF_00236"/>
    </source>
</evidence>
<evidence type="ECO:0000256" key="3">
    <source>
        <dbReference type="ARBA" id="ARBA00022475"/>
    </source>
</evidence>
<proteinExistence type="inferred from homology"/>
<comment type="caution">
    <text evidence="10">The sequence shown here is derived from an EMBL/GenBank/DDBJ whole genome shotgun (WGS) entry which is preliminary data.</text>
</comment>
<dbReference type="InterPro" id="IPR003369">
    <property type="entry name" value="TatA/B/E"/>
</dbReference>
<evidence type="ECO:0000313" key="10">
    <source>
        <dbReference type="EMBL" id="KKR19832.1"/>
    </source>
</evidence>
<evidence type="ECO:0000256" key="4">
    <source>
        <dbReference type="ARBA" id="ARBA00022692"/>
    </source>
</evidence>
<dbReference type="HAMAP" id="MF_00236">
    <property type="entry name" value="TatA_E"/>
    <property type="match status" value="1"/>
</dbReference>
<feature type="transmembrane region" description="Helical" evidence="9">
    <location>
        <begin position="6"/>
        <end position="25"/>
    </location>
</feature>
<dbReference type="GO" id="GO:0033281">
    <property type="term" value="C:TAT protein transport complex"/>
    <property type="evidence" value="ECO:0007669"/>
    <property type="project" value="UniProtKB-UniRule"/>
</dbReference>
<dbReference type="PANTHER" id="PTHR42982">
    <property type="entry name" value="SEC-INDEPENDENT PROTEIN TRANSLOCASE PROTEIN TATA"/>
    <property type="match status" value="1"/>
</dbReference>
<evidence type="ECO:0000256" key="5">
    <source>
        <dbReference type="ARBA" id="ARBA00022927"/>
    </source>
</evidence>
<keyword evidence="4 9" id="KW-0812">Transmembrane</keyword>
<dbReference type="GO" id="GO:0008320">
    <property type="term" value="F:protein transmembrane transporter activity"/>
    <property type="evidence" value="ECO:0007669"/>
    <property type="project" value="UniProtKB-UniRule"/>
</dbReference>
<dbReference type="Pfam" id="PF02416">
    <property type="entry name" value="TatA_B_E"/>
    <property type="match status" value="1"/>
</dbReference>
<protein>
    <recommendedName>
        <fullName evidence="9">Sec-independent protein translocase protein TatA</fullName>
    </recommendedName>
</protein>
<evidence type="ECO:0000256" key="6">
    <source>
        <dbReference type="ARBA" id="ARBA00022989"/>
    </source>
</evidence>
<dbReference type="EMBL" id="LBXB01000015">
    <property type="protein sequence ID" value="KKR19832.1"/>
    <property type="molecule type" value="Genomic_DNA"/>
</dbReference>
<dbReference type="AlphaFoldDB" id="A0A837HQA3"/>
<comment type="subunit">
    <text evidence="9">Forms a complex with TatC.</text>
</comment>
<evidence type="ECO:0000313" key="11">
    <source>
        <dbReference type="Proteomes" id="UP000034656"/>
    </source>
</evidence>
<name>A0A837HQA3_9BACT</name>
<evidence type="ECO:0000256" key="8">
    <source>
        <dbReference type="ARBA" id="ARBA00023136"/>
    </source>
</evidence>
<keyword evidence="8 9" id="KW-0472">Membrane</keyword>
<keyword evidence="2 9" id="KW-0813">Transport</keyword>
<keyword evidence="7 9" id="KW-0811">Translocation</keyword>
<comment type="subcellular location">
    <subcellularLocation>
        <location evidence="1 9">Cell membrane</location>
        <topology evidence="1 9">Single-pass membrane protein</topology>
    </subcellularLocation>
</comment>
<dbReference type="PANTHER" id="PTHR42982:SF1">
    <property type="entry name" value="SEC-INDEPENDENT PROTEIN TRANSLOCASE PROTEIN TATA"/>
    <property type="match status" value="1"/>
</dbReference>
<accession>A0A837HQA3</accession>
<keyword evidence="5 9" id="KW-0653">Protein transport</keyword>
<keyword evidence="6 9" id="KW-1133">Transmembrane helix</keyword>
<keyword evidence="3 9" id="KW-1003">Cell membrane</keyword>
<gene>
    <name evidence="9" type="primary">tatA</name>
    <name evidence="10" type="ORF">UT51_C0015G0003</name>
</gene>
<dbReference type="Proteomes" id="UP000034656">
    <property type="component" value="Unassembled WGS sequence"/>
</dbReference>